<dbReference type="InterPro" id="IPR000300">
    <property type="entry name" value="IPPc"/>
</dbReference>
<dbReference type="SUPFAM" id="SSF56219">
    <property type="entry name" value="DNase I-like"/>
    <property type="match status" value="1"/>
</dbReference>
<organism evidence="3">
    <name type="scientific">Ditylum brightwellii</name>
    <dbReference type="NCBI Taxonomy" id="49249"/>
    <lineage>
        <taxon>Eukaryota</taxon>
        <taxon>Sar</taxon>
        <taxon>Stramenopiles</taxon>
        <taxon>Ochrophyta</taxon>
        <taxon>Bacillariophyta</taxon>
        <taxon>Mediophyceae</taxon>
        <taxon>Lithodesmiophycidae</taxon>
        <taxon>Lithodesmiales</taxon>
        <taxon>Lithodesmiaceae</taxon>
        <taxon>Ditylum</taxon>
    </lineage>
</organism>
<dbReference type="EMBL" id="HBNS01019267">
    <property type="protein sequence ID" value="CAE4608010.1"/>
    <property type="molecule type" value="Transcribed_RNA"/>
</dbReference>
<protein>
    <recommendedName>
        <fullName evidence="2">Inositol polyphosphate-related phosphatase domain-containing protein</fullName>
    </recommendedName>
</protein>
<accession>A0A7S4RCJ7</accession>
<evidence type="ECO:0000256" key="1">
    <source>
        <dbReference type="SAM" id="MobiDB-lite"/>
    </source>
</evidence>
<gene>
    <name evidence="3" type="ORF">DBRI00130_LOCUS15336</name>
</gene>
<evidence type="ECO:0000313" key="3">
    <source>
        <dbReference type="EMBL" id="CAE4608010.1"/>
    </source>
</evidence>
<feature type="region of interest" description="Disordered" evidence="1">
    <location>
        <begin position="1"/>
        <end position="20"/>
    </location>
</feature>
<dbReference type="InterPro" id="IPR036691">
    <property type="entry name" value="Endo/exonu/phosph_ase_sf"/>
</dbReference>
<sequence length="506" mass="57311">MTSTSKTTTTASSHHDNNNKISSIFLGTFNVNGSQVTQPDCQKWLKQAERADMVVLSFQECGTCRKDGSTHSPKRMHVHDYCRYDDNRVEEEEDGNERKKEENVAAVKEEEETKKCMMEQDKEFLSSIESCLSSDHYQVADIAMGEPPSSSSNNNNKHKWYGFIRLLVYVKGEVTASNISKSSIPIICPVGDKASSYSTTTHPNYKPSQSPDKGAICLAIPSLSLLLCSMHLAGTNKYNVPETIFDDIRIKQLQTINDACFNNTEMIVDDASFRKLRPIVLGDLNFRVEVLSSEGEKERGGKDFCAVNEILMEGETDKVRQLFLEYDRLCLHLGHTTRRRQQQQRGKNEFIMNNVNENENHITKNGSTINVDDKSFPSLRRIDLLSDVVDLIWRESFQNKQKTSSNVILPTFTFKVGDVPPRSYANKRTPSWTDRILVSQRLLLLLLSESDDNWICCDKDQETMHSEEEGIQQPLLVGSGEVTSIGTNDDIVLSDHIPLHCLIHFK</sequence>
<dbReference type="AlphaFoldDB" id="A0A7S4RCJ7"/>
<proteinExistence type="predicted"/>
<evidence type="ECO:0000259" key="2">
    <source>
        <dbReference type="Pfam" id="PF22669"/>
    </source>
</evidence>
<dbReference type="GO" id="GO:0004439">
    <property type="term" value="F:phosphatidylinositol-4,5-bisphosphate 5-phosphatase activity"/>
    <property type="evidence" value="ECO:0007669"/>
    <property type="project" value="TreeGrafter"/>
</dbReference>
<feature type="domain" description="Inositol polyphosphate-related phosphatase" evidence="2">
    <location>
        <begin position="27"/>
        <end position="290"/>
    </location>
</feature>
<dbReference type="InterPro" id="IPR046985">
    <property type="entry name" value="IP5"/>
</dbReference>
<dbReference type="Pfam" id="PF22669">
    <property type="entry name" value="Exo_endo_phos2"/>
    <property type="match status" value="1"/>
</dbReference>
<dbReference type="PANTHER" id="PTHR11200">
    <property type="entry name" value="INOSITOL 5-PHOSPHATASE"/>
    <property type="match status" value="1"/>
</dbReference>
<dbReference type="GO" id="GO:0046856">
    <property type="term" value="P:phosphatidylinositol dephosphorylation"/>
    <property type="evidence" value="ECO:0007669"/>
    <property type="project" value="InterPro"/>
</dbReference>
<feature type="compositionally biased region" description="Low complexity" evidence="1">
    <location>
        <begin position="1"/>
        <end position="12"/>
    </location>
</feature>
<name>A0A7S4RCJ7_9STRA</name>
<reference evidence="3" key="1">
    <citation type="submission" date="2021-01" db="EMBL/GenBank/DDBJ databases">
        <authorList>
            <person name="Corre E."/>
            <person name="Pelletier E."/>
            <person name="Niang G."/>
            <person name="Scheremetjew M."/>
            <person name="Finn R."/>
            <person name="Kale V."/>
            <person name="Holt S."/>
            <person name="Cochrane G."/>
            <person name="Meng A."/>
            <person name="Brown T."/>
            <person name="Cohen L."/>
        </authorList>
    </citation>
    <scope>NUCLEOTIDE SEQUENCE</scope>
    <source>
        <strain evidence="3">GSO104</strain>
    </source>
</reference>
<dbReference type="Gene3D" id="3.60.10.10">
    <property type="entry name" value="Endonuclease/exonuclease/phosphatase"/>
    <property type="match status" value="1"/>
</dbReference>